<dbReference type="WBParaSite" id="ACRNAN_scaffold9697.g15621.t1">
    <property type="protein sequence ID" value="ACRNAN_scaffold9697.g15621.t1"/>
    <property type="gene ID" value="ACRNAN_scaffold9697.g15621"/>
</dbReference>
<organism evidence="2 3">
    <name type="scientific">Acrobeloides nanus</name>
    <dbReference type="NCBI Taxonomy" id="290746"/>
    <lineage>
        <taxon>Eukaryota</taxon>
        <taxon>Metazoa</taxon>
        <taxon>Ecdysozoa</taxon>
        <taxon>Nematoda</taxon>
        <taxon>Chromadorea</taxon>
        <taxon>Rhabditida</taxon>
        <taxon>Tylenchina</taxon>
        <taxon>Cephalobomorpha</taxon>
        <taxon>Cephaloboidea</taxon>
        <taxon>Cephalobidae</taxon>
        <taxon>Acrobeloides</taxon>
    </lineage>
</organism>
<protein>
    <submittedName>
        <fullName evidence="3">Uncharacterized protein</fullName>
    </submittedName>
</protein>
<evidence type="ECO:0000313" key="3">
    <source>
        <dbReference type="WBParaSite" id="ACRNAN_scaffold9697.g15621.t1"/>
    </source>
</evidence>
<accession>A0A914EPA2</accession>
<evidence type="ECO:0000313" key="2">
    <source>
        <dbReference type="Proteomes" id="UP000887540"/>
    </source>
</evidence>
<evidence type="ECO:0000256" key="1">
    <source>
        <dbReference type="SAM" id="MobiDB-lite"/>
    </source>
</evidence>
<reference evidence="3" key="1">
    <citation type="submission" date="2022-11" db="UniProtKB">
        <authorList>
            <consortium name="WormBaseParasite"/>
        </authorList>
    </citation>
    <scope>IDENTIFICATION</scope>
</reference>
<feature type="region of interest" description="Disordered" evidence="1">
    <location>
        <begin position="1"/>
        <end position="25"/>
    </location>
</feature>
<dbReference type="AlphaFoldDB" id="A0A914EPA2"/>
<dbReference type="Proteomes" id="UP000887540">
    <property type="component" value="Unplaced"/>
</dbReference>
<keyword evidence="2" id="KW-1185">Reference proteome</keyword>
<name>A0A914EPA2_9BILA</name>
<sequence>MRWFRSSQITRCGSDPAGSRRAGDPVSIQLYPDDLISIDLAPDLLVQIQPDPDRLVQNMTSCFRSRSDGPAAYRKNYAFLIIIM</sequence>
<feature type="compositionally biased region" description="Polar residues" evidence="1">
    <location>
        <begin position="1"/>
        <end position="11"/>
    </location>
</feature>
<proteinExistence type="predicted"/>